<dbReference type="OrthoDB" id="9028763at2"/>
<evidence type="ECO:0008006" key="3">
    <source>
        <dbReference type="Google" id="ProtNLM"/>
    </source>
</evidence>
<name>A0A4U1HJT5_9BURK</name>
<protein>
    <recommendedName>
        <fullName evidence="3">ArsR family transcriptional regulator</fullName>
    </recommendedName>
</protein>
<organism evidence="1 2">
    <name type="scientific">Trinickia terrae</name>
    <dbReference type="NCBI Taxonomy" id="2571161"/>
    <lineage>
        <taxon>Bacteria</taxon>
        <taxon>Pseudomonadati</taxon>
        <taxon>Pseudomonadota</taxon>
        <taxon>Betaproteobacteria</taxon>
        <taxon>Burkholderiales</taxon>
        <taxon>Burkholderiaceae</taxon>
        <taxon>Trinickia</taxon>
    </lineage>
</organism>
<dbReference type="EMBL" id="SWJE01000018">
    <property type="protein sequence ID" value="TKC81455.1"/>
    <property type="molecule type" value="Genomic_DNA"/>
</dbReference>
<evidence type="ECO:0000313" key="1">
    <source>
        <dbReference type="EMBL" id="TKC81455.1"/>
    </source>
</evidence>
<evidence type="ECO:0000313" key="2">
    <source>
        <dbReference type="Proteomes" id="UP000305539"/>
    </source>
</evidence>
<keyword evidence="2" id="KW-1185">Reference proteome</keyword>
<dbReference type="AlphaFoldDB" id="A0A4U1HJT5"/>
<gene>
    <name evidence="1" type="ORF">FAZ69_27930</name>
</gene>
<dbReference type="Proteomes" id="UP000305539">
    <property type="component" value="Unassembled WGS sequence"/>
</dbReference>
<accession>A0A4U1HJT5</accession>
<sequence>MSNQDTSYDRSISPSAVWALERLAAVRYGRDAPALGWSVSRELIAAGFVTLAANSRQSVSITEAGRVFLRSRK</sequence>
<dbReference type="RefSeq" id="WP_136898328.1">
    <property type="nucleotide sequence ID" value="NZ_SWJE01000018.1"/>
</dbReference>
<comment type="caution">
    <text evidence="1">The sequence shown here is derived from an EMBL/GenBank/DDBJ whole genome shotgun (WGS) entry which is preliminary data.</text>
</comment>
<proteinExistence type="predicted"/>
<reference evidence="1 2" key="1">
    <citation type="submission" date="2019-04" db="EMBL/GenBank/DDBJ databases">
        <title>Trinickia sp. 7GSK02, isolated from subtropical forest soil.</title>
        <authorList>
            <person name="Gao Z.-H."/>
            <person name="Qiu L.-H."/>
        </authorList>
    </citation>
    <scope>NUCLEOTIDE SEQUENCE [LARGE SCALE GENOMIC DNA]</scope>
    <source>
        <strain evidence="1 2">7GSK02</strain>
    </source>
</reference>